<name>A0ABZ1XSQ3_9ACTN</name>
<reference evidence="1" key="1">
    <citation type="submission" date="2022-10" db="EMBL/GenBank/DDBJ databases">
        <title>The complete genomes of actinobacterial strains from the NBC collection.</title>
        <authorList>
            <person name="Joergensen T.S."/>
            <person name="Alvarez Arevalo M."/>
            <person name="Sterndorff E.B."/>
            <person name="Faurdal D."/>
            <person name="Vuksanovic O."/>
            <person name="Mourched A.-S."/>
            <person name="Charusanti P."/>
            <person name="Shaw S."/>
            <person name="Blin K."/>
            <person name="Weber T."/>
        </authorList>
    </citation>
    <scope>NUCLEOTIDE SEQUENCE</scope>
    <source>
        <strain evidence="1">NBC_00668</strain>
    </source>
</reference>
<dbReference type="EMBL" id="CP109019">
    <property type="protein sequence ID" value="WUT86583.1"/>
    <property type="molecule type" value="Genomic_DNA"/>
</dbReference>
<keyword evidence="2" id="KW-1185">Reference proteome</keyword>
<organism evidence="1 2">
    <name type="scientific">Streptomyces melanogenes</name>
    <dbReference type="NCBI Taxonomy" id="67326"/>
    <lineage>
        <taxon>Bacteria</taxon>
        <taxon>Bacillati</taxon>
        <taxon>Actinomycetota</taxon>
        <taxon>Actinomycetes</taxon>
        <taxon>Kitasatosporales</taxon>
        <taxon>Streptomycetaceae</taxon>
        <taxon>Streptomyces</taxon>
    </lineage>
</organism>
<protein>
    <recommendedName>
        <fullName evidence="3">Sigma factor</fullName>
    </recommendedName>
</protein>
<gene>
    <name evidence="1" type="ORF">OG515_32480</name>
</gene>
<accession>A0ABZ1XSQ3</accession>
<sequence>MRLTHPGLPSPLPAAGTPVLTLPPAFEAFYATHVRCYQAYARAHFARPDTADAVLRTAFGDILAHWSAIVAALNPTAEAWGCYSTHIRRHAHSLPLRTDARLQYQAIVLHHIVGCSVADAAATTGEDPSKIRHVLQTWAGTGGPGERRTR</sequence>
<evidence type="ECO:0008006" key="3">
    <source>
        <dbReference type="Google" id="ProtNLM"/>
    </source>
</evidence>
<dbReference type="Proteomes" id="UP001432060">
    <property type="component" value="Chromosome"/>
</dbReference>
<dbReference type="RefSeq" id="WP_329403048.1">
    <property type="nucleotide sequence ID" value="NZ_CP109019.1"/>
</dbReference>
<proteinExistence type="predicted"/>
<evidence type="ECO:0000313" key="1">
    <source>
        <dbReference type="EMBL" id="WUT86583.1"/>
    </source>
</evidence>
<evidence type="ECO:0000313" key="2">
    <source>
        <dbReference type="Proteomes" id="UP001432060"/>
    </source>
</evidence>